<dbReference type="RefSeq" id="WP_153724158.1">
    <property type="nucleotide sequence ID" value="NZ_CP045875.1"/>
</dbReference>
<dbReference type="PANTHER" id="PTHR30469:SF15">
    <property type="entry name" value="HLYD FAMILY OF SECRETION PROTEINS"/>
    <property type="match status" value="1"/>
</dbReference>
<dbReference type="OrthoDB" id="2015187at2"/>
<evidence type="ECO:0000256" key="1">
    <source>
        <dbReference type="SAM" id="Coils"/>
    </source>
</evidence>
<keyword evidence="1" id="KW-0175">Coiled coil</keyword>
<sequence length="392" mass="45053">MKWKKWLYGLVPLLILLLLFFNWQTRTGEEYAFAKVRYDSIELNWKEKGYLVAQEDTVLYGPVTTKVLEVYKKSGDKVQAGELLLRLDGRPLQERLAQIEAQIEGIQQEMNREGAYWQVTIEQEEIGQRQLRLTEIEADRERIYQLVEAGAKAPVELEKIEQEWEMEQSRLTQAQARLTQAEVLRDQGDWSRRLRALEEEKQGLYRDLSTLEVRAPFAGTILGMEVHPGKMIDPSRPLLQLIGQGLFEVEVPVFHEEINKVQKGQEVLLSHRGTDLAISGIVKNIGTRAEAKLSPLGLEQRRVPVYIELQEKPESWLEGFPIDVTFSWISEESLLIPRTSLLSTVEGTYVYALQDGVIERREIRLGVLGEEVVQVLEGLEENEEILLFPSTI</sequence>
<dbReference type="Gene3D" id="2.40.30.170">
    <property type="match status" value="1"/>
</dbReference>
<dbReference type="PANTHER" id="PTHR30469">
    <property type="entry name" value="MULTIDRUG RESISTANCE PROTEIN MDTA"/>
    <property type="match status" value="1"/>
</dbReference>
<name>A0A5Q2MYW2_9FIRM</name>
<dbReference type="Pfam" id="PF25973">
    <property type="entry name" value="BSH_CzcB"/>
    <property type="match status" value="1"/>
</dbReference>
<evidence type="ECO:0000259" key="2">
    <source>
        <dbReference type="Pfam" id="PF25973"/>
    </source>
</evidence>
<dbReference type="Gene3D" id="2.40.50.100">
    <property type="match status" value="1"/>
</dbReference>
<dbReference type="Proteomes" id="UP000366051">
    <property type="component" value="Chromosome"/>
</dbReference>
<dbReference type="InterPro" id="IPR058647">
    <property type="entry name" value="BSH_CzcB-like"/>
</dbReference>
<accession>A0A5Q2MYW2</accession>
<dbReference type="KEGG" id="hcv:FTV88_0444"/>
<feature type="domain" description="CzcB-like barrel-sandwich hybrid" evidence="2">
    <location>
        <begin position="63"/>
        <end position="238"/>
    </location>
</feature>
<dbReference type="Gene3D" id="2.40.420.20">
    <property type="match status" value="1"/>
</dbReference>
<dbReference type="GO" id="GO:0015562">
    <property type="term" value="F:efflux transmembrane transporter activity"/>
    <property type="evidence" value="ECO:0007669"/>
    <property type="project" value="TreeGrafter"/>
</dbReference>
<dbReference type="SUPFAM" id="SSF111369">
    <property type="entry name" value="HlyD-like secretion proteins"/>
    <property type="match status" value="1"/>
</dbReference>
<protein>
    <submittedName>
        <fullName evidence="3">Efflux transporter, RND family, MFP subunit</fullName>
    </submittedName>
</protein>
<feature type="coiled-coil region" evidence="1">
    <location>
        <begin position="157"/>
        <end position="214"/>
    </location>
</feature>
<dbReference type="EMBL" id="CP045875">
    <property type="protein sequence ID" value="QGG46623.1"/>
    <property type="molecule type" value="Genomic_DNA"/>
</dbReference>
<dbReference type="AlphaFoldDB" id="A0A5Q2MYW2"/>
<proteinExistence type="predicted"/>
<dbReference type="Gene3D" id="1.10.287.470">
    <property type="entry name" value="Helix hairpin bin"/>
    <property type="match status" value="1"/>
</dbReference>
<keyword evidence="4" id="KW-1185">Reference proteome</keyword>
<evidence type="ECO:0000313" key="3">
    <source>
        <dbReference type="EMBL" id="QGG46623.1"/>
    </source>
</evidence>
<evidence type="ECO:0000313" key="4">
    <source>
        <dbReference type="Proteomes" id="UP000366051"/>
    </source>
</evidence>
<reference evidence="4" key="1">
    <citation type="submission" date="2019-11" db="EMBL/GenBank/DDBJ databases">
        <title>Genome sequence of Heliorestis convoluta strain HH, an alkaliphilic and minimalistic phototrophic bacterium from a soda lake in Egypt.</title>
        <authorList>
            <person name="Dewey E.D."/>
            <person name="Stokes L.M."/>
            <person name="Burchell B.M."/>
            <person name="Shaffer K.N."/>
            <person name="Huntington A.M."/>
            <person name="Baker J.M."/>
            <person name="Nadendla S."/>
            <person name="Giglio M.G."/>
            <person name="Touchman J.W."/>
            <person name="Blankenship R.E."/>
            <person name="Madigan M.T."/>
            <person name="Sattley W.M."/>
        </authorList>
    </citation>
    <scope>NUCLEOTIDE SEQUENCE [LARGE SCALE GENOMIC DNA]</scope>
    <source>
        <strain evidence="4">HH</strain>
    </source>
</reference>
<dbReference type="GO" id="GO:1990281">
    <property type="term" value="C:efflux pump complex"/>
    <property type="evidence" value="ECO:0007669"/>
    <property type="project" value="TreeGrafter"/>
</dbReference>
<gene>
    <name evidence="3" type="ORF">FTV88_0444</name>
</gene>
<organism evidence="3 4">
    <name type="scientific">Heliorestis convoluta</name>
    <dbReference type="NCBI Taxonomy" id="356322"/>
    <lineage>
        <taxon>Bacteria</taxon>
        <taxon>Bacillati</taxon>
        <taxon>Bacillota</taxon>
        <taxon>Clostridia</taxon>
        <taxon>Eubacteriales</taxon>
        <taxon>Heliobacteriaceae</taxon>
        <taxon>Heliorestis</taxon>
    </lineage>
</organism>